<dbReference type="KEGG" id="msv:Mesil_2477"/>
<dbReference type="InterPro" id="IPR022409">
    <property type="entry name" value="PKD/Chitinase_dom"/>
</dbReference>
<evidence type="ECO:0000259" key="3">
    <source>
        <dbReference type="PROSITE" id="PS50093"/>
    </source>
</evidence>
<feature type="chain" id="PRO_5003092881" evidence="2">
    <location>
        <begin position="22"/>
        <end position="393"/>
    </location>
</feature>
<dbReference type="CDD" id="cd00146">
    <property type="entry name" value="PKD"/>
    <property type="match status" value="3"/>
</dbReference>
<gene>
    <name evidence="4" type="ordered locus">Mesil_2477</name>
</gene>
<dbReference type="OrthoDB" id="34443at2"/>
<keyword evidence="2" id="KW-0732">Signal</keyword>
<dbReference type="EMBL" id="CP002042">
    <property type="protein sequence ID" value="ADH64330.1"/>
    <property type="molecule type" value="Genomic_DNA"/>
</dbReference>
<organism evidence="4 5">
    <name type="scientific">Allomeiothermus silvanus (strain ATCC 700542 / DSM 9946 / NBRC 106475 / NCIMB 13440 / VI-R2)</name>
    <name type="common">Thermus silvanus</name>
    <dbReference type="NCBI Taxonomy" id="526227"/>
    <lineage>
        <taxon>Bacteria</taxon>
        <taxon>Thermotogati</taxon>
        <taxon>Deinococcota</taxon>
        <taxon>Deinococci</taxon>
        <taxon>Thermales</taxon>
        <taxon>Thermaceae</taxon>
        <taxon>Allomeiothermus</taxon>
    </lineage>
</organism>
<dbReference type="Proteomes" id="UP000001916">
    <property type="component" value="Chromosome"/>
</dbReference>
<dbReference type="InterPro" id="IPR035986">
    <property type="entry name" value="PKD_dom_sf"/>
</dbReference>
<evidence type="ECO:0000256" key="2">
    <source>
        <dbReference type="SAM" id="SignalP"/>
    </source>
</evidence>
<dbReference type="STRING" id="526227.Mesil_2477"/>
<protein>
    <submittedName>
        <fullName evidence="4">PKD domain containing protein</fullName>
    </submittedName>
</protein>
<accession>D7BAV6</accession>
<feature type="compositionally biased region" description="Low complexity" evidence="1">
    <location>
        <begin position="368"/>
        <end position="385"/>
    </location>
</feature>
<reference evidence="4 5" key="1">
    <citation type="journal article" date="2010" name="Stand. Genomic Sci.">
        <title>Complete genome sequence of Meiothermus silvanus type strain (VI-R2).</title>
        <authorList>
            <person name="Sikorski J."/>
            <person name="Tindall B.J."/>
            <person name="Lowry S."/>
            <person name="Lucas S."/>
            <person name="Nolan M."/>
            <person name="Copeland A."/>
            <person name="Glavina Del Rio T."/>
            <person name="Tice H."/>
            <person name="Cheng J.F."/>
            <person name="Han C."/>
            <person name="Pitluck S."/>
            <person name="Liolios K."/>
            <person name="Ivanova N."/>
            <person name="Mavromatis K."/>
            <person name="Mikhailova N."/>
            <person name="Pati A."/>
            <person name="Goodwin L."/>
            <person name="Chen A."/>
            <person name="Palaniappan K."/>
            <person name="Land M."/>
            <person name="Hauser L."/>
            <person name="Chang Y.J."/>
            <person name="Jeffries C.D."/>
            <person name="Rohde M."/>
            <person name="Goker M."/>
            <person name="Woyke T."/>
            <person name="Bristow J."/>
            <person name="Eisen J.A."/>
            <person name="Markowitz V."/>
            <person name="Hugenholtz P."/>
            <person name="Kyrpides N.C."/>
            <person name="Klenk H.P."/>
            <person name="Lapidus A."/>
        </authorList>
    </citation>
    <scope>NUCLEOTIDE SEQUENCE [LARGE SCALE GENOMIC DNA]</scope>
    <source>
        <strain evidence="5">ATCC 700542 / DSM 9946 / VI-R2</strain>
    </source>
</reference>
<proteinExistence type="predicted"/>
<dbReference type="HOGENOM" id="CLU_701714_0_0_0"/>
<dbReference type="SMART" id="SM00089">
    <property type="entry name" value="PKD"/>
    <property type="match status" value="3"/>
</dbReference>
<dbReference type="Gene3D" id="2.60.40.10">
    <property type="entry name" value="Immunoglobulins"/>
    <property type="match status" value="3"/>
</dbReference>
<feature type="domain" description="PKD" evidence="3">
    <location>
        <begin position="236"/>
        <end position="315"/>
    </location>
</feature>
<evidence type="ECO:0000256" key="1">
    <source>
        <dbReference type="SAM" id="MobiDB-lite"/>
    </source>
</evidence>
<dbReference type="PROSITE" id="PS50093">
    <property type="entry name" value="PKD"/>
    <property type="match status" value="3"/>
</dbReference>
<evidence type="ECO:0000313" key="4">
    <source>
        <dbReference type="EMBL" id="ADH64330.1"/>
    </source>
</evidence>
<feature type="domain" description="PKD" evidence="3">
    <location>
        <begin position="43"/>
        <end position="118"/>
    </location>
</feature>
<dbReference type="InterPro" id="IPR013783">
    <property type="entry name" value="Ig-like_fold"/>
</dbReference>
<dbReference type="Pfam" id="PF18911">
    <property type="entry name" value="PKD_4"/>
    <property type="match status" value="3"/>
</dbReference>
<keyword evidence="5" id="KW-1185">Reference proteome</keyword>
<dbReference type="eggNOG" id="COG3291">
    <property type="taxonomic scope" value="Bacteria"/>
</dbReference>
<dbReference type="SUPFAM" id="SSF49299">
    <property type="entry name" value="PKD domain"/>
    <property type="match status" value="3"/>
</dbReference>
<dbReference type="PROSITE" id="PS51257">
    <property type="entry name" value="PROKAR_LIPOPROTEIN"/>
    <property type="match status" value="1"/>
</dbReference>
<feature type="domain" description="PKD" evidence="3">
    <location>
        <begin position="132"/>
        <end position="214"/>
    </location>
</feature>
<evidence type="ECO:0000313" key="5">
    <source>
        <dbReference type="Proteomes" id="UP000001916"/>
    </source>
</evidence>
<dbReference type="AlphaFoldDB" id="D7BAV6"/>
<feature type="signal peptide" evidence="2">
    <location>
        <begin position="1"/>
        <end position="21"/>
    </location>
</feature>
<feature type="region of interest" description="Disordered" evidence="1">
    <location>
        <begin position="368"/>
        <end position="393"/>
    </location>
</feature>
<sequence length="393" mass="40659">MRGMFKKLTLGLLLVAFAACSQTSSNSDPIIRSFAANPGSGVSPFSTTFKWSIADPDLDTLTCRLDVDNDGKAEYTLPACTSSKTQEHTYTRPGTYVAKLTLEDGKGGKAEKTISVTVNSGTPGNQNPTIASFSATPSGLTGVFGWQISDPDGDALTCKLDVDNDGTVDYTLSGCDSSKSQNHLYSSAGTYTAKLTVEDSKGGKAEKTATITVTNPPPTNQDPIIASFAATPNPVSAGTDVSFGWGIADPNTDTLTCKLDVDNNGTTDYSVSNCTSSSKQSHKYTNPGIYTAKLTVEDGKGGSASQTTTVTVTAPNKPPVIDSFTATISTVDADNGRKANFAWNISDPDGNPMTCTVNYGDGKSSGAIGSCTSSSSASNTTLPLSTPIPPSSS</sequence>
<name>D7BAV6_ALLS1</name>
<dbReference type="InterPro" id="IPR000601">
    <property type="entry name" value="PKD_dom"/>
</dbReference>